<dbReference type="SMART" id="SM00181">
    <property type="entry name" value="EGF"/>
    <property type="match status" value="2"/>
</dbReference>
<feature type="region of interest" description="Disordered" evidence="8">
    <location>
        <begin position="348"/>
        <end position="367"/>
    </location>
</feature>
<dbReference type="SMART" id="SM00051">
    <property type="entry name" value="DSL"/>
    <property type="match status" value="1"/>
</dbReference>
<dbReference type="InterPro" id="IPR001774">
    <property type="entry name" value="DSL"/>
</dbReference>
<feature type="transmembrane region" description="Helical" evidence="9">
    <location>
        <begin position="267"/>
        <end position="291"/>
    </location>
</feature>
<evidence type="ECO:0000256" key="5">
    <source>
        <dbReference type="PROSITE-ProRule" id="PRU00076"/>
    </source>
</evidence>
<feature type="chain" id="PRO_5040205705" description="Delta-like protein" evidence="10">
    <location>
        <begin position="20"/>
        <end position="367"/>
    </location>
</feature>
<keyword evidence="7 9" id="KW-0472">Membrane</keyword>
<evidence type="ECO:0000256" key="10">
    <source>
        <dbReference type="SAM" id="SignalP"/>
    </source>
</evidence>
<evidence type="ECO:0000256" key="8">
    <source>
        <dbReference type="SAM" id="MobiDB-lite"/>
    </source>
</evidence>
<dbReference type="PANTHER" id="PTHR22669">
    <property type="entry name" value="DELTA/SERRATE/LAG-2 DOMAIN PROTEIN"/>
    <property type="match status" value="1"/>
</dbReference>
<reference evidence="13" key="1">
    <citation type="submission" date="2022-11" db="EMBL/GenBank/DDBJ databases">
        <authorList>
            <person name="Kikuchi T."/>
        </authorList>
    </citation>
    <scope>NUCLEOTIDE SEQUENCE</scope>
    <source>
        <strain evidence="13">PS1010</strain>
    </source>
</reference>
<keyword evidence="7 9" id="KW-1133">Transmembrane helix</keyword>
<proteinExistence type="predicted"/>
<feature type="domain" description="DSL" evidence="12">
    <location>
        <begin position="115"/>
        <end position="159"/>
    </location>
</feature>
<dbReference type="PROSITE" id="PS50026">
    <property type="entry name" value="EGF_3"/>
    <property type="match status" value="2"/>
</dbReference>
<feature type="disulfide bond" evidence="5">
    <location>
        <begin position="190"/>
        <end position="199"/>
    </location>
</feature>
<evidence type="ECO:0000256" key="3">
    <source>
        <dbReference type="ARBA" id="ARBA00022737"/>
    </source>
</evidence>
<dbReference type="AlphaFoldDB" id="A0A9P1N844"/>
<keyword evidence="7 10" id="KW-0732">Signal</keyword>
<evidence type="ECO:0000256" key="7">
    <source>
        <dbReference type="RuleBase" id="RU280815"/>
    </source>
</evidence>
<dbReference type="Gene3D" id="2.10.25.10">
    <property type="entry name" value="Laminin"/>
    <property type="match status" value="2"/>
</dbReference>
<keyword evidence="1 7" id="KW-0217">Developmental protein</keyword>
<feature type="disulfide bond" evidence="6">
    <location>
        <begin position="150"/>
        <end position="159"/>
    </location>
</feature>
<feature type="disulfide bond" evidence="6">
    <location>
        <begin position="117"/>
        <end position="126"/>
    </location>
</feature>
<keyword evidence="2 5" id="KW-0245">EGF-like domain</keyword>
<keyword evidence="4 5" id="KW-1015">Disulfide bond</keyword>
<dbReference type="GO" id="GO:0007219">
    <property type="term" value="P:Notch signaling pathway"/>
    <property type="evidence" value="ECO:0007669"/>
    <property type="project" value="InterPro"/>
</dbReference>
<dbReference type="CDD" id="cd00054">
    <property type="entry name" value="EGF_CA"/>
    <property type="match status" value="1"/>
</dbReference>
<comment type="subcellular location">
    <subcellularLocation>
        <location evidence="7">Membrane</location>
        <topology evidence="7">Single-pass type I membrane protein</topology>
    </subcellularLocation>
</comment>
<dbReference type="PROSITE" id="PS00022">
    <property type="entry name" value="EGF_1"/>
    <property type="match status" value="2"/>
</dbReference>
<evidence type="ECO:0000256" key="6">
    <source>
        <dbReference type="PROSITE-ProRule" id="PRU00377"/>
    </source>
</evidence>
<evidence type="ECO:0000259" key="12">
    <source>
        <dbReference type="PROSITE" id="PS51051"/>
    </source>
</evidence>
<comment type="caution">
    <text evidence="13">The sequence shown here is derived from an EMBL/GenBank/DDBJ whole genome shotgun (WGS) entry which is preliminary data.</text>
</comment>
<evidence type="ECO:0000256" key="4">
    <source>
        <dbReference type="ARBA" id="ARBA00023157"/>
    </source>
</evidence>
<dbReference type="InterPro" id="IPR000742">
    <property type="entry name" value="EGF"/>
</dbReference>
<dbReference type="Pfam" id="PF00008">
    <property type="entry name" value="EGF"/>
    <property type="match status" value="1"/>
</dbReference>
<keyword evidence="3 7" id="KW-0677">Repeat</keyword>
<evidence type="ECO:0000256" key="2">
    <source>
        <dbReference type="ARBA" id="ARBA00022536"/>
    </source>
</evidence>
<feature type="domain" description="EGF-like" evidence="11">
    <location>
        <begin position="211"/>
        <end position="248"/>
    </location>
</feature>
<dbReference type="PANTHER" id="PTHR22669:SF8">
    <property type="entry name" value="PROTEIN LAG-2"/>
    <property type="match status" value="1"/>
</dbReference>
<keyword evidence="7 9" id="KW-0812">Transmembrane</keyword>
<name>A0A9P1N844_9PELO</name>
<dbReference type="GO" id="GO:0005886">
    <property type="term" value="C:plasma membrane"/>
    <property type="evidence" value="ECO:0007669"/>
    <property type="project" value="TreeGrafter"/>
</dbReference>
<evidence type="ECO:0000259" key="11">
    <source>
        <dbReference type="PROSITE" id="PS50026"/>
    </source>
</evidence>
<gene>
    <name evidence="13" type="ORF">CAMP_LOCUS13924</name>
</gene>
<feature type="signal peptide" evidence="10">
    <location>
        <begin position="1"/>
        <end position="19"/>
    </location>
</feature>
<feature type="disulfide bond" evidence="6">
    <location>
        <begin position="130"/>
        <end position="142"/>
    </location>
</feature>
<dbReference type="OrthoDB" id="5813299at2759"/>
<feature type="compositionally biased region" description="Pro residues" evidence="8">
    <location>
        <begin position="351"/>
        <end position="367"/>
    </location>
</feature>
<comment type="caution">
    <text evidence="5">Lacks conserved residue(s) required for the propagation of feature annotation.</text>
</comment>
<comment type="function">
    <text evidence="7">Putative Notch ligand involved in the mediation of Notch signaling.</text>
</comment>
<dbReference type="GO" id="GO:0001708">
    <property type="term" value="P:cell fate specification"/>
    <property type="evidence" value="ECO:0007669"/>
    <property type="project" value="InterPro"/>
</dbReference>
<evidence type="ECO:0000313" key="14">
    <source>
        <dbReference type="Proteomes" id="UP001152747"/>
    </source>
</evidence>
<organism evidence="13 14">
    <name type="scientific">Caenorhabditis angaria</name>
    <dbReference type="NCBI Taxonomy" id="860376"/>
    <lineage>
        <taxon>Eukaryota</taxon>
        <taxon>Metazoa</taxon>
        <taxon>Ecdysozoa</taxon>
        <taxon>Nematoda</taxon>
        <taxon>Chromadorea</taxon>
        <taxon>Rhabditida</taxon>
        <taxon>Rhabditina</taxon>
        <taxon>Rhabditomorpha</taxon>
        <taxon>Rhabditoidea</taxon>
        <taxon>Rhabditidae</taxon>
        <taxon>Peloderinae</taxon>
        <taxon>Caenorhabditis</taxon>
    </lineage>
</organism>
<evidence type="ECO:0000256" key="9">
    <source>
        <dbReference type="SAM" id="Phobius"/>
    </source>
</evidence>
<dbReference type="GO" id="GO:0005112">
    <property type="term" value="F:Notch binding"/>
    <property type="evidence" value="ECO:0007669"/>
    <property type="project" value="InterPro"/>
</dbReference>
<dbReference type="Pfam" id="PF01414">
    <property type="entry name" value="DSL"/>
    <property type="match status" value="1"/>
</dbReference>
<dbReference type="EMBL" id="CANHGI010000005">
    <property type="protein sequence ID" value="CAI5451287.1"/>
    <property type="molecule type" value="Genomic_DNA"/>
</dbReference>
<evidence type="ECO:0000256" key="1">
    <source>
        <dbReference type="ARBA" id="ARBA00022473"/>
    </source>
</evidence>
<sequence length="367" mass="41188">MHVSKFLLVLLPVLANCTGFIRLNFTSSRRINIKIEIIDESQKSFELPLYPNSTRSAVFDLPEYKGYVDYKITMISMFTGTVTGSMVHRRIHLDQKYSNDAFSSDGILLSIQTTYECAGNFYGPRCEQQCDNKLANLARKRCDKMGKIRCDYGWMGPKCSQAVDPRKCSCENSGICVTTSFSNTTLECECQNGFAGDKCEISLGRNEKAVPSESCSNKDVCLNGGTCFANGPKHFCACAHGFDGEFCEISLRGDQRSISEIEKKEGYNYFVITCTIFSLFILLCIACCFTYRNRGSRSDALQRGQTFDFPQMAKVDVVMVKSDEKQIYTIENDYTTAPIKSTDPVYSTIHRPPPPPSQFPPPTPIWP</sequence>
<keyword evidence="14" id="KW-1185">Reference proteome</keyword>
<dbReference type="Proteomes" id="UP001152747">
    <property type="component" value="Unassembled WGS sequence"/>
</dbReference>
<dbReference type="Gene3D" id="2.10.25.140">
    <property type="match status" value="1"/>
</dbReference>
<accession>A0A9P1N844</accession>
<dbReference type="SUPFAM" id="SSF57196">
    <property type="entry name" value="EGF/Laminin"/>
    <property type="match status" value="1"/>
</dbReference>
<feature type="disulfide bond" evidence="5">
    <location>
        <begin position="238"/>
        <end position="247"/>
    </location>
</feature>
<dbReference type="PROSITE" id="PS01186">
    <property type="entry name" value="EGF_2"/>
    <property type="match status" value="2"/>
</dbReference>
<evidence type="ECO:0000313" key="13">
    <source>
        <dbReference type="EMBL" id="CAI5451287.1"/>
    </source>
</evidence>
<dbReference type="InterPro" id="IPR039178">
    <property type="entry name" value="Lag2"/>
</dbReference>
<protein>
    <recommendedName>
        <fullName evidence="7">Delta-like protein</fullName>
    </recommendedName>
</protein>
<feature type="domain" description="EGF-like" evidence="11">
    <location>
        <begin position="164"/>
        <end position="200"/>
    </location>
</feature>
<dbReference type="PROSITE" id="PS51051">
    <property type="entry name" value="DSL"/>
    <property type="match status" value="1"/>
</dbReference>